<dbReference type="AlphaFoldDB" id="T0HH55"/>
<dbReference type="Proteomes" id="UP000015524">
    <property type="component" value="Unassembled WGS sequence"/>
</dbReference>
<dbReference type="PATRIC" id="fig|1114964.3.peg.4429"/>
<dbReference type="EMBL" id="ATIB01000088">
    <property type="protein sequence ID" value="EQA96868.1"/>
    <property type="molecule type" value="Genomic_DNA"/>
</dbReference>
<protein>
    <submittedName>
        <fullName evidence="1">Uncharacterized protein</fullName>
    </submittedName>
</protein>
<evidence type="ECO:0000313" key="1">
    <source>
        <dbReference type="EMBL" id="EQA96868.1"/>
    </source>
</evidence>
<comment type="caution">
    <text evidence="1">The sequence shown here is derived from an EMBL/GenBank/DDBJ whole genome shotgun (WGS) entry which is preliminary data.</text>
</comment>
<evidence type="ECO:0000313" key="2">
    <source>
        <dbReference type="Proteomes" id="UP000015524"/>
    </source>
</evidence>
<dbReference type="RefSeq" id="WP_021247038.1">
    <property type="nucleotide sequence ID" value="NZ_ATIB01000088.1"/>
</dbReference>
<proteinExistence type="predicted"/>
<accession>T0HH55</accession>
<reference evidence="1 2" key="1">
    <citation type="journal article" date="2013" name="Genome Announc.">
        <title>Draft Genome Sequence of a Hexachlorocyclohexane-Degrading Bacterium, Sphingobium baderi Strain LL03T.</title>
        <authorList>
            <person name="Kaur J."/>
            <person name="Verma H."/>
            <person name="Tripathi C."/>
            <person name="Khurana J.P."/>
            <person name="Lal R."/>
        </authorList>
    </citation>
    <scope>NUCLEOTIDE SEQUENCE [LARGE SCALE GENOMIC DNA]</scope>
    <source>
        <strain evidence="1 2">LL03</strain>
    </source>
</reference>
<sequence>MTSRLNLPNDQEKNRAAAENFRPIGGRGPAVDEYTALQRQIDAGHYVDPHEIWDVVQALMEEGHQGYAEKLAEHLPD</sequence>
<organism evidence="1 2">
    <name type="scientific">Sphingobium baderi LL03</name>
    <dbReference type="NCBI Taxonomy" id="1114964"/>
    <lineage>
        <taxon>Bacteria</taxon>
        <taxon>Pseudomonadati</taxon>
        <taxon>Pseudomonadota</taxon>
        <taxon>Alphaproteobacteria</taxon>
        <taxon>Sphingomonadales</taxon>
        <taxon>Sphingomonadaceae</taxon>
        <taxon>Sphingobium</taxon>
    </lineage>
</organism>
<name>T0HH55_9SPHN</name>
<gene>
    <name evidence="1" type="ORF">L485_22575</name>
</gene>
<keyword evidence="2" id="KW-1185">Reference proteome</keyword>